<dbReference type="Gene3D" id="1.20.5.170">
    <property type="match status" value="1"/>
</dbReference>
<name>A0A2T9YUC9_9FUNG</name>
<dbReference type="EMBL" id="MBFS01002526">
    <property type="protein sequence ID" value="PVU95957.1"/>
    <property type="molecule type" value="Genomic_DNA"/>
</dbReference>
<keyword evidence="4" id="KW-1185">Reference proteome</keyword>
<feature type="non-terminal residue" evidence="3">
    <location>
        <position position="490"/>
    </location>
</feature>
<feature type="compositionally biased region" description="Low complexity" evidence="1">
    <location>
        <begin position="291"/>
        <end position="316"/>
    </location>
</feature>
<dbReference type="STRING" id="133381.A0A2T9YUC9"/>
<feature type="region of interest" description="Disordered" evidence="1">
    <location>
        <begin position="120"/>
        <end position="140"/>
    </location>
</feature>
<feature type="compositionally biased region" description="Low complexity" evidence="1">
    <location>
        <begin position="128"/>
        <end position="140"/>
    </location>
</feature>
<feature type="compositionally biased region" description="Polar residues" evidence="1">
    <location>
        <begin position="317"/>
        <end position="330"/>
    </location>
</feature>
<dbReference type="OrthoDB" id="5622688at2759"/>
<dbReference type="Pfam" id="PF00170">
    <property type="entry name" value="bZIP_1"/>
    <property type="match status" value="1"/>
</dbReference>
<feature type="domain" description="BZIP" evidence="2">
    <location>
        <begin position="330"/>
        <end position="386"/>
    </location>
</feature>
<gene>
    <name evidence="3" type="ORF">BB560_005836</name>
</gene>
<feature type="region of interest" description="Disordered" evidence="1">
    <location>
        <begin position="270"/>
        <end position="350"/>
    </location>
</feature>
<dbReference type="GO" id="GO:0003700">
    <property type="term" value="F:DNA-binding transcription factor activity"/>
    <property type="evidence" value="ECO:0007669"/>
    <property type="project" value="InterPro"/>
</dbReference>
<accession>A0A2T9YUC9</accession>
<sequence length="490" mass="54545">MSKDKKSRVISDSDPAFNYPIGDFASANLQFDSQYDSYNGTQSSTIWDQPLVFGNDCNSVPISINPRSSKNENNYSLSMFSLTSKLENSSSVYQKDNASPDAPYYSNEFDFASSIPNSNNLNNMARKPAPNNDIPTNPNNIAAQQAYSKNQNNSSNNNNVNSNNISLNNFQKYLSENANLNNNNLGTSSQYQNIPQISLETPNLMFDSNSTPNPPSQTEFSLKYQSSLTTPEPYNQPKANQTQKLATINEDILDHELLIEHPYLLDDQNEDYSTSLPLDENSEKAAGGHNSSSKLGSDSNSSPKNSKNSDGSSNPNFNNNGKSTQETVIQQRIARRRERNREAARRSRERRTAFVTNLRRFCEGLERENLTLRTLVASLEQEIQLLHRTINSGGSTGVNPRAGSSHPNMNAQQRNQSEMISQRMGSSFQQNPPNPSPSKTQPQNSQSNIPLQHPQNSIFVPFNFFGQNNMVQSQNNAISQPQSRANTSSL</sequence>
<protein>
    <recommendedName>
        <fullName evidence="2">BZIP domain-containing protein</fullName>
    </recommendedName>
</protein>
<dbReference type="InterPro" id="IPR004827">
    <property type="entry name" value="bZIP"/>
</dbReference>
<feature type="compositionally biased region" description="Basic and acidic residues" evidence="1">
    <location>
        <begin position="339"/>
        <end position="350"/>
    </location>
</feature>
<reference evidence="3 4" key="1">
    <citation type="journal article" date="2018" name="MBio">
        <title>Comparative Genomics Reveals the Core Gene Toolbox for the Fungus-Insect Symbiosis.</title>
        <authorList>
            <person name="Wang Y."/>
            <person name="Stata M."/>
            <person name="Wang W."/>
            <person name="Stajich J.E."/>
            <person name="White M.M."/>
            <person name="Moncalvo J.M."/>
        </authorList>
    </citation>
    <scope>NUCLEOTIDE SEQUENCE [LARGE SCALE GENOMIC DNA]</scope>
    <source>
        <strain evidence="3 4">SC-DP-2</strain>
    </source>
</reference>
<feature type="region of interest" description="Disordered" evidence="1">
    <location>
        <begin position="390"/>
        <end position="453"/>
    </location>
</feature>
<comment type="caution">
    <text evidence="3">The sequence shown here is derived from an EMBL/GenBank/DDBJ whole genome shotgun (WGS) entry which is preliminary data.</text>
</comment>
<evidence type="ECO:0000313" key="3">
    <source>
        <dbReference type="EMBL" id="PVU95957.1"/>
    </source>
</evidence>
<dbReference type="PROSITE" id="PS00036">
    <property type="entry name" value="BZIP_BASIC"/>
    <property type="match status" value="1"/>
</dbReference>
<feature type="region of interest" description="Disordered" evidence="1">
    <location>
        <begin position="202"/>
        <end position="241"/>
    </location>
</feature>
<dbReference type="AlphaFoldDB" id="A0A2T9YUC9"/>
<feature type="compositionally biased region" description="Polar residues" evidence="1">
    <location>
        <begin position="405"/>
        <end position="425"/>
    </location>
</feature>
<evidence type="ECO:0000256" key="1">
    <source>
        <dbReference type="SAM" id="MobiDB-lite"/>
    </source>
</evidence>
<feature type="compositionally biased region" description="Low complexity" evidence="1">
    <location>
        <begin position="426"/>
        <end position="448"/>
    </location>
</feature>
<dbReference type="SMART" id="SM00338">
    <property type="entry name" value="BRLZ"/>
    <property type="match status" value="1"/>
</dbReference>
<evidence type="ECO:0000259" key="2">
    <source>
        <dbReference type="PROSITE" id="PS50217"/>
    </source>
</evidence>
<dbReference type="PROSITE" id="PS50217">
    <property type="entry name" value="BZIP"/>
    <property type="match status" value="1"/>
</dbReference>
<organism evidence="3 4">
    <name type="scientific">Smittium megazygosporum</name>
    <dbReference type="NCBI Taxonomy" id="133381"/>
    <lineage>
        <taxon>Eukaryota</taxon>
        <taxon>Fungi</taxon>
        <taxon>Fungi incertae sedis</taxon>
        <taxon>Zoopagomycota</taxon>
        <taxon>Kickxellomycotina</taxon>
        <taxon>Harpellomycetes</taxon>
        <taxon>Harpellales</taxon>
        <taxon>Legeriomycetaceae</taxon>
        <taxon>Smittium</taxon>
    </lineage>
</organism>
<dbReference type="Proteomes" id="UP000245609">
    <property type="component" value="Unassembled WGS sequence"/>
</dbReference>
<dbReference type="InterPro" id="IPR046347">
    <property type="entry name" value="bZIP_sf"/>
</dbReference>
<evidence type="ECO:0000313" key="4">
    <source>
        <dbReference type="Proteomes" id="UP000245609"/>
    </source>
</evidence>
<proteinExistence type="predicted"/>
<dbReference type="SUPFAM" id="SSF57959">
    <property type="entry name" value="Leucine zipper domain"/>
    <property type="match status" value="1"/>
</dbReference>